<keyword evidence="2" id="KW-1185">Reference proteome</keyword>
<proteinExistence type="predicted"/>
<dbReference type="Pfam" id="PF13376">
    <property type="entry name" value="OmdA"/>
    <property type="match status" value="1"/>
</dbReference>
<protein>
    <submittedName>
        <fullName evidence="1">YdeI/OmpD-associated family protein</fullName>
    </submittedName>
</protein>
<dbReference type="Proteomes" id="UP001449657">
    <property type="component" value="Chromosome"/>
</dbReference>
<dbReference type="RefSeq" id="WP_341838719.1">
    <property type="nucleotide sequence ID" value="NZ_CP149792.1"/>
</dbReference>
<accession>A0ABZ2YXX9</accession>
<dbReference type="EMBL" id="CP150096">
    <property type="protein sequence ID" value="WZN43925.1"/>
    <property type="molecule type" value="Genomic_DNA"/>
</dbReference>
<reference evidence="1 2" key="1">
    <citation type="submission" date="2024-03" db="EMBL/GenBank/DDBJ databases">
        <title>Chitinophaga caseinilytica sp. nov., a casein hydrolysing bacterium isolated from forest soil.</title>
        <authorList>
            <person name="Lee D.S."/>
            <person name="Han D.M."/>
            <person name="Baek J.H."/>
            <person name="Choi D.G."/>
            <person name="Jeon J.H."/>
            <person name="Jeon C.O."/>
        </authorList>
    </citation>
    <scope>NUCLEOTIDE SEQUENCE [LARGE SCALE GENOMIC DNA]</scope>
    <source>
        <strain evidence="1 2">KACC 19118</strain>
    </source>
</reference>
<gene>
    <name evidence="1" type="ORF">WJU22_13560</name>
</gene>
<sequence>MLKQDAPTFTPESSQAWRQWLKQHHQTEKSVWLVMYKQQSGKPVINWSEAVDEALCFGWIDSTRKTLDEHTFIQFFSRRKPNSNWSKINKDKVEKLIAAKKMTKAGLRCIEVAKQNGSWTILDEVEQYLIPKDLEKAFKSHPGAKTWFTSQAKSVQKLMLAWIAMAKRPETREKRVATVAESAGRKERPANL</sequence>
<evidence type="ECO:0000313" key="2">
    <source>
        <dbReference type="Proteomes" id="UP001449657"/>
    </source>
</evidence>
<name>A0ABZ2YXX9_9BACT</name>
<evidence type="ECO:0000313" key="1">
    <source>
        <dbReference type="EMBL" id="WZN43925.1"/>
    </source>
</evidence>
<organism evidence="1 2">
    <name type="scientific">Chitinophaga caseinilytica</name>
    <dbReference type="NCBI Taxonomy" id="2267521"/>
    <lineage>
        <taxon>Bacteria</taxon>
        <taxon>Pseudomonadati</taxon>
        <taxon>Bacteroidota</taxon>
        <taxon>Chitinophagia</taxon>
        <taxon>Chitinophagales</taxon>
        <taxon>Chitinophagaceae</taxon>
        <taxon>Chitinophaga</taxon>
    </lineage>
</organism>